<feature type="transmembrane region" description="Helical" evidence="2">
    <location>
        <begin position="35"/>
        <end position="56"/>
    </location>
</feature>
<name>A0A2U3N9Z4_9MYCO</name>
<proteinExistence type="predicted"/>
<reference evidence="3 4" key="1">
    <citation type="submission" date="2017-01" db="EMBL/GenBank/DDBJ databases">
        <authorList>
            <consortium name="Urmite Genomes"/>
        </authorList>
    </citation>
    <scope>NUCLEOTIDE SEQUENCE [LARGE SCALE GENOMIC DNA]</scope>
    <source>
        <strain evidence="3 4">AB308</strain>
    </source>
</reference>
<evidence type="ECO:0000313" key="4">
    <source>
        <dbReference type="Proteomes" id="UP000241595"/>
    </source>
</evidence>
<dbReference type="AlphaFoldDB" id="A0A2U3N9Z4"/>
<dbReference type="STRING" id="1841859.GCA_900157385_01745"/>
<feature type="transmembrane region" description="Helical" evidence="2">
    <location>
        <begin position="168"/>
        <end position="201"/>
    </location>
</feature>
<accession>A0A2U3N9Z4</accession>
<feature type="transmembrane region" description="Helical" evidence="2">
    <location>
        <begin position="487"/>
        <end position="506"/>
    </location>
</feature>
<keyword evidence="2" id="KW-0472">Membrane</keyword>
<feature type="transmembrane region" description="Helical" evidence="2">
    <location>
        <begin position="440"/>
        <end position="466"/>
    </location>
</feature>
<feature type="transmembrane region" description="Helical" evidence="2">
    <location>
        <begin position="128"/>
        <end position="148"/>
    </location>
</feature>
<gene>
    <name evidence="3" type="ORF">MTAB308_1750</name>
</gene>
<evidence type="ECO:0008006" key="5">
    <source>
        <dbReference type="Google" id="ProtNLM"/>
    </source>
</evidence>
<dbReference type="Proteomes" id="UP000241595">
    <property type="component" value="Unassembled WGS sequence"/>
</dbReference>
<dbReference type="InterPro" id="IPR016035">
    <property type="entry name" value="Acyl_Trfase/lysoPLipase"/>
</dbReference>
<feature type="transmembrane region" description="Helical" evidence="2">
    <location>
        <begin position="558"/>
        <end position="583"/>
    </location>
</feature>
<dbReference type="SUPFAM" id="SSF52151">
    <property type="entry name" value="FabD/lysophospholipase-like"/>
    <property type="match status" value="1"/>
</dbReference>
<dbReference type="OrthoDB" id="100544at2"/>
<evidence type="ECO:0000256" key="1">
    <source>
        <dbReference type="SAM" id="MobiDB-lite"/>
    </source>
</evidence>
<sequence>MDAQGSKTVHDRPTGEVITTAAACLRGIVPTRFRWWLGIPGAILIGLGMYLFAAYWRRADAEYLFTVIFSKNPEFLWKGIPAFAVKALSDALRFDCLVIPGYCVALIVCALVFRFLAFSESGKKLSRYILAAAVVATAAHILEDVFIYCVLHRTPGGLLSRVPNAFWIYAPAAVATVKWCALVVAVTAVPAAVFSVIRAILSHRRMRRYRRRHNGRNWWDEALSAPAPGPEEGDVEAAWRRAYYVPDGEGPARSHDDGSVPTPTALCLSGGGIRSACVAMGAMQQLARPRGAVTNAWPKGPALDDFDYVISVSGGGFSAGARVLAVQPEPTSDRRGDDAIARLSDRFSAGSVEFDYLRRHCDYLADSPLALLRALAEVFKNLLASLLIVASSAVILGWLLGMFVNYFPFRAVVPYRGVVPPSSPVGHQRVDIEALHARPVAAVAAIAIPVAALIVCVILGLICEWASTSRWSSLCQDCFGRWGRRSALLALLVFGLSVAGPALMWLCMQRPDKGPVGAIGGIAAVVTLQFSTTLLSMTSKKDSPVNPSRWLKLIPSGVVRIALVVLTLGVLLTAWLLLLGIVAGHVFNMEIHQAILNPTRSRQPLTSDIQWLYLGGVALLALLLSSFDVTSLSLHPFYRQRLAHAFAVRRHCGKAVEYKPCESTWLDQYGKTQTGGPKFVFASAAAISDGDIRPAPGLNAVSFVMTADYVGGPALGWLKTEELRHASPPRIQRDLTVQAAMAVSGAAFASAMGRQGQGIQSLLALSGARLGTWLPNPLFVRNIQLNAADPSFPKALPSVRGAGYFYRELLGINKFDARLVQVTDGGHYENLGLVEALRRRCRLIYCIDSSGDCPPLLSGLSDAIRLARFELGVEITMENGGPFGVENLAPGSGDQFCDSNAFCSLNARVTKCAVARGRITYPEAAGIETEEARTGWLIIAKAVLWQELPDWVLTYAAEHGGAEFPHDNTSDQWFSEGQFAAYTEVGRSIAVSAMKVPGDGSFPATESPVQVVNGAEPAESPRPAA</sequence>
<evidence type="ECO:0000256" key="2">
    <source>
        <dbReference type="SAM" id="Phobius"/>
    </source>
</evidence>
<dbReference type="Gene3D" id="3.40.1090.10">
    <property type="entry name" value="Cytosolic phospholipase A2 catalytic domain"/>
    <property type="match status" value="1"/>
</dbReference>
<dbReference type="RefSeq" id="WP_108637254.1">
    <property type="nucleotide sequence ID" value="NZ_LT717700.1"/>
</dbReference>
<keyword evidence="2" id="KW-1133">Transmembrane helix</keyword>
<keyword evidence="4" id="KW-1185">Reference proteome</keyword>
<dbReference type="EMBL" id="FTRV01000011">
    <property type="protein sequence ID" value="SPM28264.1"/>
    <property type="molecule type" value="Genomic_DNA"/>
</dbReference>
<feature type="transmembrane region" description="Helical" evidence="2">
    <location>
        <begin position="97"/>
        <end position="116"/>
    </location>
</feature>
<protein>
    <recommendedName>
        <fullName evidence="5">PNPLA domain-containing protein</fullName>
    </recommendedName>
</protein>
<evidence type="ECO:0000313" key="3">
    <source>
        <dbReference type="EMBL" id="SPM28264.1"/>
    </source>
</evidence>
<feature type="region of interest" description="Disordered" evidence="1">
    <location>
        <begin position="1001"/>
        <end position="1025"/>
    </location>
</feature>
<organism evidence="3 4">
    <name type="scientific">Mycobacterium terramassiliense</name>
    <dbReference type="NCBI Taxonomy" id="1841859"/>
    <lineage>
        <taxon>Bacteria</taxon>
        <taxon>Bacillati</taxon>
        <taxon>Actinomycetota</taxon>
        <taxon>Actinomycetes</taxon>
        <taxon>Mycobacteriales</taxon>
        <taxon>Mycobacteriaceae</taxon>
        <taxon>Mycobacterium</taxon>
    </lineage>
</organism>
<feature type="transmembrane region" description="Helical" evidence="2">
    <location>
        <begin position="518"/>
        <end position="537"/>
    </location>
</feature>
<feature type="transmembrane region" description="Helical" evidence="2">
    <location>
        <begin position="382"/>
        <end position="407"/>
    </location>
</feature>
<keyword evidence="2" id="KW-0812">Transmembrane</keyword>